<dbReference type="GO" id="GO:0140359">
    <property type="term" value="F:ABC-type transporter activity"/>
    <property type="evidence" value="ECO:0007669"/>
    <property type="project" value="InterPro"/>
</dbReference>
<proteinExistence type="predicted"/>
<feature type="transmembrane region" description="Helical" evidence="8">
    <location>
        <begin position="884"/>
        <end position="902"/>
    </location>
</feature>
<dbReference type="PROSITE" id="PS00599">
    <property type="entry name" value="AA_TRANSFER_CLASS_2"/>
    <property type="match status" value="1"/>
</dbReference>
<comment type="subcellular location">
    <subcellularLocation>
        <location evidence="1">Membrane</location>
        <topology evidence="1">Multi-pass membrane protein</topology>
    </subcellularLocation>
</comment>
<keyword evidence="4" id="KW-0547">Nucleotide-binding</keyword>
<dbReference type="AlphaFoldDB" id="A0A248LK29"/>
<keyword evidence="2" id="KW-1003">Cell membrane</keyword>
<dbReference type="InterPro" id="IPR001917">
    <property type="entry name" value="Aminotrans_II_pyridoxalP_BS"/>
</dbReference>
<dbReference type="NCBIfam" id="NF033858">
    <property type="entry name" value="ABC2_perm_RbbA"/>
    <property type="match status" value="1"/>
</dbReference>
<evidence type="ECO:0000313" key="11">
    <source>
        <dbReference type="EMBL" id="ASJ25140.1"/>
    </source>
</evidence>
<evidence type="ECO:0000259" key="9">
    <source>
        <dbReference type="PROSITE" id="PS50893"/>
    </source>
</evidence>
<dbReference type="PANTHER" id="PTHR43038:SF4">
    <property type="entry name" value="RIBOSOME-ASSOCIATED ATPASE"/>
    <property type="match status" value="1"/>
</dbReference>
<evidence type="ECO:0000259" key="10">
    <source>
        <dbReference type="PROSITE" id="PS51012"/>
    </source>
</evidence>
<feature type="transmembrane region" description="Helical" evidence="8">
    <location>
        <begin position="791"/>
        <end position="813"/>
    </location>
</feature>
<evidence type="ECO:0000256" key="1">
    <source>
        <dbReference type="ARBA" id="ARBA00004141"/>
    </source>
</evidence>
<keyword evidence="7 8" id="KW-0472">Membrane</keyword>
<dbReference type="OrthoDB" id="9776369at2"/>
<dbReference type="InterPro" id="IPR047651">
    <property type="entry name" value="ABC2_perm_RbbA"/>
</dbReference>
<dbReference type="CDD" id="cd03230">
    <property type="entry name" value="ABC_DR_subfamily_A"/>
    <property type="match status" value="2"/>
</dbReference>
<evidence type="ECO:0000313" key="12">
    <source>
        <dbReference type="Proteomes" id="UP000197424"/>
    </source>
</evidence>
<dbReference type="GO" id="GO:0016740">
    <property type="term" value="F:transferase activity"/>
    <property type="evidence" value="ECO:0007669"/>
    <property type="project" value="InterPro"/>
</dbReference>
<dbReference type="InterPro" id="IPR047817">
    <property type="entry name" value="ABC2_TM_bact-type"/>
</dbReference>
<protein>
    <submittedName>
        <fullName evidence="11">YhiH</fullName>
    </submittedName>
</protein>
<feature type="domain" description="ABC transporter" evidence="9">
    <location>
        <begin position="271"/>
        <end position="501"/>
    </location>
</feature>
<feature type="transmembrane region" description="Helical" evidence="8">
    <location>
        <begin position="762"/>
        <end position="785"/>
    </location>
</feature>
<evidence type="ECO:0000256" key="4">
    <source>
        <dbReference type="ARBA" id="ARBA00022741"/>
    </source>
</evidence>
<dbReference type="InterPro" id="IPR003593">
    <property type="entry name" value="AAA+_ATPase"/>
</dbReference>
<dbReference type="Proteomes" id="UP000197424">
    <property type="component" value="Chromosome"/>
</dbReference>
<dbReference type="GO" id="GO:0016887">
    <property type="term" value="F:ATP hydrolysis activity"/>
    <property type="evidence" value="ECO:0007669"/>
    <property type="project" value="InterPro"/>
</dbReference>
<reference evidence="12" key="1">
    <citation type="submission" date="2017-06" db="EMBL/GenBank/DDBJ databases">
        <title>Whole genome sequence of Laribacter hongkongensis LHGZ1.</title>
        <authorList>
            <person name="Chen D."/>
            <person name="Wu H."/>
            <person name="Chen J."/>
        </authorList>
    </citation>
    <scope>NUCLEOTIDE SEQUENCE [LARGE SCALE GENOMIC DNA]</scope>
    <source>
        <strain evidence="12">LHGZ1</strain>
    </source>
</reference>
<accession>A0A248LK29</accession>
<feature type="transmembrane region" description="Helical" evidence="8">
    <location>
        <begin position="820"/>
        <end position="839"/>
    </location>
</feature>
<dbReference type="RefSeq" id="WP_088861140.1">
    <property type="nucleotide sequence ID" value="NZ_CP022115.1"/>
</dbReference>
<dbReference type="Gene3D" id="3.40.50.300">
    <property type="entry name" value="P-loop containing nucleotide triphosphate hydrolases"/>
    <property type="match status" value="2"/>
</dbReference>
<keyword evidence="6 8" id="KW-1133">Transmembrane helix</keyword>
<dbReference type="PROSITE" id="PS00211">
    <property type="entry name" value="ABC_TRANSPORTER_1"/>
    <property type="match status" value="1"/>
</dbReference>
<evidence type="ECO:0000256" key="3">
    <source>
        <dbReference type="ARBA" id="ARBA00022692"/>
    </source>
</evidence>
<dbReference type="Gene3D" id="3.40.1710.10">
    <property type="entry name" value="abc type-2 transporter like domain"/>
    <property type="match status" value="1"/>
</dbReference>
<evidence type="ECO:0000256" key="6">
    <source>
        <dbReference type="ARBA" id="ARBA00022989"/>
    </source>
</evidence>
<evidence type="ECO:0000256" key="2">
    <source>
        <dbReference type="ARBA" id="ARBA00022475"/>
    </source>
</evidence>
<sequence length="907" mass="98340">MSDADRYVVRLHGVSHRYGATLAADAVTLDIPAGCMVGFIGPDGVGKSTWLGLIAGARKVQEGRVEVLGGDMRSARHRETVCPRIAYMPQGLGKNLYPTLSVFENIDFFGRLFGQGADERRRRIDELLAATGMSAFADRPAQKLSGGMKQKLALCCALVHDPDLLILDEPTTGVDPLSRRQFWDLIARIRAGRPSMSILVATAYMEEAGQYDWLVAVDAGRVLATGSPAELRARTGCPTLEAAFLSLLPPARLGDHHELVIPPLTAGEVVIHARALQMRFGDFVAVDDVNLDVRRGEIFGFLGSNGCGKSTTMKMLTGLLLPSRGEARLLGEVLNAGNIATRRRVGYMSQAFSLYGELSVRRNLLLHAQLFHLSEDETRTRIDELVARFTLADVLEQRPDSLPLGIRQRLQLAVAVLHKPDVLILDEPTSGVDPVARDHFWELIIGLSRNDGVTIFISTHFMNEAQRCDRISLMHAGKILASDSPAGLMTSRNALTLEDAFIAYLEEASGQRREPLQPVAMPATVEHAPVRPARFSLARLWSFSVRESMELRRDPVRLTLAMLGSIMLMLVMGYGINMDVEGLEFAVLDHDQSVTSQNYTLQIAGSRYFKEQPPLQGHADLDQRLQSGKLAMAIEIPPGFGRDVARGTPTQVSAWLDGSMPMRAEIAQGYATGVHTQTLMQGVAQATGTAPRALADVEVRYRYNPNMLSLVAMVPVVIPLMLVFIPAMLTALGVVREKELGSILNVYTTPVTKLEFLLGKQLPYIGLSMFNFVLMFVLAITLFQVPFKGSLLTLVAGALLYVTATTGLGLLMSALTNSQVAALAGTAIGTLLPAIQFSGMMNPVSTLEGAGAVIGALYPTTHFLTLSNGTFSKALGFSALGGSLWPLALAVPVLTVLAVVLLRKQAK</sequence>
<dbReference type="Pfam" id="PF00005">
    <property type="entry name" value="ABC_tran"/>
    <property type="match status" value="2"/>
</dbReference>
<evidence type="ECO:0000256" key="8">
    <source>
        <dbReference type="SAM" id="Phobius"/>
    </source>
</evidence>
<feature type="domain" description="ABC transmembrane type-2" evidence="10">
    <location>
        <begin position="677"/>
        <end position="905"/>
    </location>
</feature>
<dbReference type="GO" id="GO:0016020">
    <property type="term" value="C:membrane"/>
    <property type="evidence" value="ECO:0007669"/>
    <property type="project" value="UniProtKB-SubCell"/>
</dbReference>
<dbReference type="InterPro" id="IPR003439">
    <property type="entry name" value="ABC_transporter-like_ATP-bd"/>
</dbReference>
<dbReference type="InterPro" id="IPR017871">
    <property type="entry name" value="ABC_transporter-like_CS"/>
</dbReference>
<feature type="domain" description="ABC transporter" evidence="9">
    <location>
        <begin position="9"/>
        <end position="244"/>
    </location>
</feature>
<evidence type="ECO:0000256" key="5">
    <source>
        <dbReference type="ARBA" id="ARBA00022840"/>
    </source>
</evidence>
<dbReference type="Pfam" id="PF12698">
    <property type="entry name" value="ABC2_membrane_3"/>
    <property type="match status" value="1"/>
</dbReference>
<dbReference type="GO" id="GO:0005524">
    <property type="term" value="F:ATP binding"/>
    <property type="evidence" value="ECO:0007669"/>
    <property type="project" value="UniProtKB-KW"/>
</dbReference>
<dbReference type="PROSITE" id="PS50893">
    <property type="entry name" value="ABC_TRANSPORTER_2"/>
    <property type="match status" value="2"/>
</dbReference>
<dbReference type="InterPro" id="IPR027417">
    <property type="entry name" value="P-loop_NTPase"/>
</dbReference>
<dbReference type="EMBL" id="CP022115">
    <property type="protein sequence ID" value="ASJ25140.1"/>
    <property type="molecule type" value="Genomic_DNA"/>
</dbReference>
<dbReference type="PROSITE" id="PS51012">
    <property type="entry name" value="ABC_TM2"/>
    <property type="match status" value="1"/>
</dbReference>
<dbReference type="SUPFAM" id="SSF52540">
    <property type="entry name" value="P-loop containing nucleoside triphosphate hydrolases"/>
    <property type="match status" value="2"/>
</dbReference>
<dbReference type="InterPro" id="IPR013525">
    <property type="entry name" value="ABC2_TM"/>
</dbReference>
<dbReference type="PANTHER" id="PTHR43038">
    <property type="entry name" value="ATP-BINDING CASSETTE, SUB-FAMILY H, MEMBER 1"/>
    <property type="match status" value="1"/>
</dbReference>
<gene>
    <name evidence="11" type="primary">yhiH</name>
    <name evidence="11" type="ORF">LHGZ1_2309</name>
</gene>
<feature type="transmembrane region" description="Helical" evidence="8">
    <location>
        <begin position="710"/>
        <end position="735"/>
    </location>
</feature>
<organism evidence="11 12">
    <name type="scientific">Laribacter hongkongensis</name>
    <dbReference type="NCBI Taxonomy" id="168471"/>
    <lineage>
        <taxon>Bacteria</taxon>
        <taxon>Pseudomonadati</taxon>
        <taxon>Pseudomonadota</taxon>
        <taxon>Betaproteobacteria</taxon>
        <taxon>Neisseriales</taxon>
        <taxon>Aquaspirillaceae</taxon>
        <taxon>Laribacter</taxon>
    </lineage>
</organism>
<dbReference type="SMART" id="SM00382">
    <property type="entry name" value="AAA"/>
    <property type="match status" value="2"/>
</dbReference>
<keyword evidence="3 8" id="KW-0812">Transmembrane</keyword>
<feature type="transmembrane region" description="Helical" evidence="8">
    <location>
        <begin position="556"/>
        <end position="576"/>
    </location>
</feature>
<name>A0A248LK29_9NEIS</name>
<evidence type="ECO:0000256" key="7">
    <source>
        <dbReference type="ARBA" id="ARBA00023136"/>
    </source>
</evidence>
<keyword evidence="5" id="KW-0067">ATP-binding</keyword>